<comment type="caution">
    <text evidence="1">The sequence shown here is derived from an EMBL/GenBank/DDBJ whole genome shotgun (WGS) entry which is preliminary data.</text>
</comment>
<sequence length="404" mass="46811">MISIKIQLVGGNDDRSFNVIQVDNKILYVDLKKKIKSVTFVPIDFQELHFRGEHLPVVERPIQDIKFGEEIVVKHSLLETWRMYLMLCDSANDTEKEKSERTMCAQSAIDNSKRLEDSGFFLAYFNFVTVWIDTIGEMMRLVDRTQDAFEQSATRFFTKKFPNSTLKFNPKQGGSRAGIVVTVTWNGEETTYYMKTYHRAGSTISRQNELDLREMFAYRLLEVIGVGPVVFFPFYDGPTNIHYIATEEVEEFKELDKIDDVVLQKKLVVEVYLLSLILGIRDLHEGNIGSTREKALSIIDFYVVDTDNFQRRRILDDLKNKSNVGDLGKVREILTEIEYEERMKIAKDALPNWSRINSITIDIIGVEIKELQELGTKYRIGTDDVESYLEDIKFNYDSICLAFQ</sequence>
<reference evidence="1 2" key="1">
    <citation type="submission" date="2019-12" db="EMBL/GenBank/DDBJ databases">
        <title>Chromosome-level assembly of the Caenorhabditis remanei genome.</title>
        <authorList>
            <person name="Teterina A.A."/>
            <person name="Willis J.H."/>
            <person name="Phillips P.C."/>
        </authorList>
    </citation>
    <scope>NUCLEOTIDE SEQUENCE [LARGE SCALE GENOMIC DNA]</scope>
    <source>
        <strain evidence="1 2">PX506</strain>
        <tissue evidence="1">Whole organism</tissue>
    </source>
</reference>
<dbReference type="RefSeq" id="XP_003097204.2">
    <property type="nucleotide sequence ID" value="XM_003097156.2"/>
</dbReference>
<gene>
    <name evidence="1" type="ORF">GCK72_011114</name>
</gene>
<evidence type="ECO:0000313" key="2">
    <source>
        <dbReference type="Proteomes" id="UP000483820"/>
    </source>
</evidence>
<dbReference type="AlphaFoldDB" id="A0A6A5H7K9"/>
<dbReference type="CTD" id="9806855"/>
<dbReference type="PANTHER" id="PTHR33651">
    <property type="entry name" value="PROTEIN CBG06246"/>
    <property type="match status" value="1"/>
</dbReference>
<dbReference type="KEGG" id="crq:GCK72_011114"/>
<dbReference type="EMBL" id="WUAV01000003">
    <property type="protein sequence ID" value="KAF1762851.1"/>
    <property type="molecule type" value="Genomic_DNA"/>
</dbReference>
<proteinExistence type="predicted"/>
<organism evidence="1 2">
    <name type="scientific">Caenorhabditis remanei</name>
    <name type="common">Caenorhabditis vulgaris</name>
    <dbReference type="NCBI Taxonomy" id="31234"/>
    <lineage>
        <taxon>Eukaryota</taxon>
        <taxon>Metazoa</taxon>
        <taxon>Ecdysozoa</taxon>
        <taxon>Nematoda</taxon>
        <taxon>Chromadorea</taxon>
        <taxon>Rhabditida</taxon>
        <taxon>Rhabditina</taxon>
        <taxon>Rhabditomorpha</taxon>
        <taxon>Rhabditoidea</taxon>
        <taxon>Rhabditidae</taxon>
        <taxon>Peloderinae</taxon>
        <taxon>Caenorhabditis</taxon>
    </lineage>
</organism>
<dbReference type="Proteomes" id="UP000483820">
    <property type="component" value="Chromosome III"/>
</dbReference>
<protein>
    <submittedName>
        <fullName evidence="1">Uncharacterized protein</fullName>
    </submittedName>
</protein>
<evidence type="ECO:0000313" key="1">
    <source>
        <dbReference type="EMBL" id="KAF1762851.1"/>
    </source>
</evidence>
<dbReference type="PANTHER" id="PTHR33651:SF3">
    <property type="entry name" value="PHAGE PROTEIN"/>
    <property type="match status" value="1"/>
</dbReference>
<accession>A0A6A5H7K9</accession>
<name>A0A6A5H7K9_CAERE</name>
<dbReference type="GeneID" id="9806855"/>